<name>A0A2U0SAX3_9SPHN</name>
<dbReference type="OrthoDB" id="7596352at2"/>
<dbReference type="RefSeq" id="WP_116467929.1">
    <property type="nucleotide sequence ID" value="NZ_QENQ01000001.1"/>
</dbReference>
<comment type="caution">
    <text evidence="2">The sequence shown here is derived from an EMBL/GenBank/DDBJ whole genome shotgun (WGS) entry which is preliminary data.</text>
</comment>
<dbReference type="AlphaFoldDB" id="A0A2U0SAX3"/>
<evidence type="ECO:0008006" key="4">
    <source>
        <dbReference type="Google" id="ProtNLM"/>
    </source>
</evidence>
<evidence type="ECO:0000256" key="1">
    <source>
        <dbReference type="SAM" id="SignalP"/>
    </source>
</evidence>
<protein>
    <recommendedName>
        <fullName evidence="4">Rap1a immunity protein domain-containing protein</fullName>
    </recommendedName>
</protein>
<feature type="signal peptide" evidence="1">
    <location>
        <begin position="1"/>
        <end position="21"/>
    </location>
</feature>
<accession>A0A2U0SAX3</accession>
<dbReference type="Proteomes" id="UP000245890">
    <property type="component" value="Unassembled WGS sequence"/>
</dbReference>
<dbReference type="EMBL" id="QENQ01000001">
    <property type="protein sequence ID" value="PVX28480.1"/>
    <property type="molecule type" value="Genomic_DNA"/>
</dbReference>
<reference evidence="2 3" key="1">
    <citation type="submission" date="2018-05" db="EMBL/GenBank/DDBJ databases">
        <title>Description of Sphingomonas pokkalii sp nov, isolated from the rhizosphere of saline tolerant pokkali rice and its draft genome analysis.</title>
        <authorList>
            <person name="Menon R."/>
            <person name="Kumari S."/>
            <person name="Rameshkumar N."/>
        </authorList>
    </citation>
    <scope>NUCLEOTIDE SEQUENCE [LARGE SCALE GENOMIC DNA]</scope>
    <source>
        <strain evidence="2 3">L3B27</strain>
    </source>
</reference>
<organism evidence="2 3">
    <name type="scientific">Sphingomonas pokkalii</name>
    <dbReference type="NCBI Taxonomy" id="2175090"/>
    <lineage>
        <taxon>Bacteria</taxon>
        <taxon>Pseudomonadati</taxon>
        <taxon>Pseudomonadota</taxon>
        <taxon>Alphaproteobacteria</taxon>
        <taxon>Sphingomonadales</taxon>
        <taxon>Sphingomonadaceae</taxon>
        <taxon>Sphingomonas</taxon>
    </lineage>
</organism>
<proteinExistence type="predicted"/>
<keyword evidence="3" id="KW-1185">Reference proteome</keyword>
<evidence type="ECO:0000313" key="2">
    <source>
        <dbReference type="EMBL" id="PVX28480.1"/>
    </source>
</evidence>
<sequence>MRKAMMAVAVGLGLVAAPANAMTVADFLAKVTALKAKGPMAMLSADIGLLKQEIDTASAAYRADLAAAAAAGKRPRSCPPPKGQVKMGSDELIAEFERIPPAKRNVSVSAAFAAMMHRRYPCR</sequence>
<gene>
    <name evidence="2" type="ORF">DD559_03280</name>
</gene>
<keyword evidence="1" id="KW-0732">Signal</keyword>
<evidence type="ECO:0000313" key="3">
    <source>
        <dbReference type="Proteomes" id="UP000245890"/>
    </source>
</evidence>
<feature type="chain" id="PRO_5015595445" description="Rap1a immunity protein domain-containing protein" evidence="1">
    <location>
        <begin position="22"/>
        <end position="123"/>
    </location>
</feature>